<dbReference type="Proteomes" id="UP000321570">
    <property type="component" value="Unassembled WGS sequence"/>
</dbReference>
<name>A0A564Y9X2_HYMDI</name>
<dbReference type="AlphaFoldDB" id="A0A564Y9X2"/>
<sequence length="181" mass="20121">QQSWSPNSLLRIIFTVNAYFVSEIAHTQEPPLIAQATYVGVGLKLLQLVSSLLCLTQDTDFIRGEQTIIMAAYMGSRLCDRHMKEYLQTLVCAIRETNVCTYAASILYECMQNAPSMAILLASDDSGYIDCLIGILEFLLQETQPNCNSFTELCNSTMRLIPNADLNDCVAPDGDYVDELS</sequence>
<keyword evidence="2" id="KW-1185">Reference proteome</keyword>
<gene>
    <name evidence="1" type="ORF">WMSIL1_LOCUS3806</name>
</gene>
<proteinExistence type="predicted"/>
<dbReference type="EMBL" id="CABIJS010000111">
    <property type="protein sequence ID" value="VUZ43334.1"/>
    <property type="molecule type" value="Genomic_DNA"/>
</dbReference>
<accession>A0A564Y9X2</accession>
<feature type="non-terminal residue" evidence="1">
    <location>
        <position position="1"/>
    </location>
</feature>
<organism evidence="1 2">
    <name type="scientific">Hymenolepis diminuta</name>
    <name type="common">Rat tapeworm</name>
    <dbReference type="NCBI Taxonomy" id="6216"/>
    <lineage>
        <taxon>Eukaryota</taxon>
        <taxon>Metazoa</taxon>
        <taxon>Spiralia</taxon>
        <taxon>Lophotrochozoa</taxon>
        <taxon>Platyhelminthes</taxon>
        <taxon>Cestoda</taxon>
        <taxon>Eucestoda</taxon>
        <taxon>Cyclophyllidea</taxon>
        <taxon>Hymenolepididae</taxon>
        <taxon>Hymenolepis</taxon>
    </lineage>
</organism>
<protein>
    <submittedName>
        <fullName evidence="1">Uncharacterized protein</fullName>
    </submittedName>
</protein>
<evidence type="ECO:0000313" key="2">
    <source>
        <dbReference type="Proteomes" id="UP000321570"/>
    </source>
</evidence>
<evidence type="ECO:0000313" key="1">
    <source>
        <dbReference type="EMBL" id="VUZ43334.1"/>
    </source>
</evidence>
<reference evidence="1 2" key="1">
    <citation type="submission" date="2019-07" db="EMBL/GenBank/DDBJ databases">
        <authorList>
            <person name="Jastrzebski P J."/>
            <person name="Paukszto L."/>
            <person name="Jastrzebski P J."/>
        </authorList>
    </citation>
    <scope>NUCLEOTIDE SEQUENCE [LARGE SCALE GENOMIC DNA]</scope>
    <source>
        <strain evidence="1 2">WMS-il1</strain>
    </source>
</reference>